<accession>A0A6J5M1T1</accession>
<feature type="domain" description="Resolvase HTH" evidence="1">
    <location>
        <begin position="2"/>
        <end position="36"/>
    </location>
</feature>
<dbReference type="InterPro" id="IPR006120">
    <property type="entry name" value="Resolvase_HTH_dom"/>
</dbReference>
<protein>
    <submittedName>
        <fullName evidence="2">HTH_Hin_like domain containing protein</fullName>
    </submittedName>
</protein>
<dbReference type="SUPFAM" id="SSF46689">
    <property type="entry name" value="Homeodomain-like"/>
    <property type="match status" value="1"/>
</dbReference>
<dbReference type="InterPro" id="IPR009057">
    <property type="entry name" value="Homeodomain-like_sf"/>
</dbReference>
<reference evidence="2" key="1">
    <citation type="submission" date="2020-04" db="EMBL/GenBank/DDBJ databases">
        <authorList>
            <person name="Chiriac C."/>
            <person name="Salcher M."/>
            <person name="Ghai R."/>
            <person name="Kavagutti S V."/>
        </authorList>
    </citation>
    <scope>NUCLEOTIDE SEQUENCE</scope>
</reference>
<proteinExistence type="predicted"/>
<name>A0A6J5M1T1_9CAUD</name>
<dbReference type="Pfam" id="PF02796">
    <property type="entry name" value="HTH_7"/>
    <property type="match status" value="1"/>
</dbReference>
<dbReference type="GO" id="GO:0000150">
    <property type="term" value="F:DNA strand exchange activity"/>
    <property type="evidence" value="ECO:0007669"/>
    <property type="project" value="InterPro"/>
</dbReference>
<sequence>MRKRSLTKEQEAEVKELAGSGMPKAEIARKFGVSPQLISRISLYGYEVRPYRDRRKAPQEPSTWVELARLYNLKYPDDPMSAEEIKSVHDLALKKIKVHFEKQGLAESDLL</sequence>
<gene>
    <name evidence="2" type="ORF">UFOVP401_8</name>
</gene>
<evidence type="ECO:0000259" key="1">
    <source>
        <dbReference type="Pfam" id="PF02796"/>
    </source>
</evidence>
<evidence type="ECO:0000313" key="2">
    <source>
        <dbReference type="EMBL" id="CAB4140895.1"/>
    </source>
</evidence>
<dbReference type="EMBL" id="LR796384">
    <property type="protein sequence ID" value="CAB4140895.1"/>
    <property type="molecule type" value="Genomic_DNA"/>
</dbReference>
<dbReference type="CDD" id="cd00569">
    <property type="entry name" value="HTH_Hin_like"/>
    <property type="match status" value="1"/>
</dbReference>
<dbReference type="GO" id="GO:0003677">
    <property type="term" value="F:DNA binding"/>
    <property type="evidence" value="ECO:0007669"/>
    <property type="project" value="InterPro"/>
</dbReference>
<organism evidence="2">
    <name type="scientific">uncultured Caudovirales phage</name>
    <dbReference type="NCBI Taxonomy" id="2100421"/>
    <lineage>
        <taxon>Viruses</taxon>
        <taxon>Duplodnaviria</taxon>
        <taxon>Heunggongvirae</taxon>
        <taxon>Uroviricota</taxon>
        <taxon>Caudoviricetes</taxon>
        <taxon>Peduoviridae</taxon>
        <taxon>Maltschvirus</taxon>
        <taxon>Maltschvirus maltsch</taxon>
    </lineage>
</organism>
<dbReference type="Gene3D" id="1.10.10.60">
    <property type="entry name" value="Homeodomain-like"/>
    <property type="match status" value="1"/>
</dbReference>